<evidence type="ECO:0000313" key="3">
    <source>
        <dbReference type="EnsemblProtists" id="EOD31670"/>
    </source>
</evidence>
<evidence type="ECO:0000256" key="1">
    <source>
        <dbReference type="SAM" id="MobiDB-lite"/>
    </source>
</evidence>
<feature type="region of interest" description="Disordered" evidence="1">
    <location>
        <begin position="253"/>
        <end position="286"/>
    </location>
</feature>
<feature type="signal peptide" evidence="2">
    <location>
        <begin position="1"/>
        <end position="19"/>
    </location>
</feature>
<dbReference type="EnsemblProtists" id="EOD31670">
    <property type="protein sequence ID" value="EOD31670"/>
    <property type="gene ID" value="EMIHUDRAFT_112721"/>
</dbReference>
<dbReference type="RefSeq" id="XP_005784099.1">
    <property type="nucleotide sequence ID" value="XM_005784042.1"/>
</dbReference>
<keyword evidence="4" id="KW-1185">Reference proteome</keyword>
<reference evidence="3" key="2">
    <citation type="submission" date="2024-10" db="UniProtKB">
        <authorList>
            <consortium name="EnsemblProtists"/>
        </authorList>
    </citation>
    <scope>IDENTIFICATION</scope>
</reference>
<organism evidence="3 4">
    <name type="scientific">Emiliania huxleyi (strain CCMP1516)</name>
    <dbReference type="NCBI Taxonomy" id="280463"/>
    <lineage>
        <taxon>Eukaryota</taxon>
        <taxon>Haptista</taxon>
        <taxon>Haptophyta</taxon>
        <taxon>Prymnesiophyceae</taxon>
        <taxon>Isochrysidales</taxon>
        <taxon>Noelaerhabdaceae</taxon>
        <taxon>Emiliania</taxon>
    </lineage>
</organism>
<dbReference type="PaxDb" id="2903-EOD31670"/>
<proteinExistence type="predicted"/>
<dbReference type="InterPro" id="IPR005046">
    <property type="entry name" value="DUF285"/>
</dbReference>
<evidence type="ECO:0000256" key="2">
    <source>
        <dbReference type="SAM" id="SignalP"/>
    </source>
</evidence>
<evidence type="ECO:0000313" key="4">
    <source>
        <dbReference type="Proteomes" id="UP000013827"/>
    </source>
</evidence>
<dbReference type="GeneID" id="17276944"/>
<sequence length="286" mass="31263">MKLILAVFGALLRPTSASAQTTFDNRPALQTAADLWCSDETAALAEYGNIADWDVSSITDMTCLFSAYCGGSATGKSTCNPDIGSWDTSAVLYMRRMFWGASSFDRDISSWDTSAVLWMEYLFWGASAFDKDISSWNTSAVFFMSGMFDGATSFDKDISSWDTSAVLYMTRMFYGAISFDKDLSSWNVLAARRMALMFNGASSLSDCNKALIQASFSVQTSAWPSYYNSWGSFAWAAPRWREEARRAIGDVLASSCPPKRSHPPVAPPSAPPRAATVRPPGLAYTG</sequence>
<dbReference type="NCBIfam" id="TIGR02167">
    <property type="entry name" value="Liste_lipo_26"/>
    <property type="match status" value="1"/>
</dbReference>
<dbReference type="Pfam" id="PF03382">
    <property type="entry name" value="DUF285"/>
    <property type="match status" value="1"/>
</dbReference>
<dbReference type="AlphaFoldDB" id="A0A0D3K7D5"/>
<reference evidence="4" key="1">
    <citation type="journal article" date="2013" name="Nature">
        <title>Pan genome of the phytoplankton Emiliania underpins its global distribution.</title>
        <authorList>
            <person name="Read B.A."/>
            <person name="Kegel J."/>
            <person name="Klute M.J."/>
            <person name="Kuo A."/>
            <person name="Lefebvre S.C."/>
            <person name="Maumus F."/>
            <person name="Mayer C."/>
            <person name="Miller J."/>
            <person name="Monier A."/>
            <person name="Salamov A."/>
            <person name="Young J."/>
            <person name="Aguilar M."/>
            <person name="Claverie J.M."/>
            <person name="Frickenhaus S."/>
            <person name="Gonzalez K."/>
            <person name="Herman E.K."/>
            <person name="Lin Y.C."/>
            <person name="Napier J."/>
            <person name="Ogata H."/>
            <person name="Sarno A.F."/>
            <person name="Shmutz J."/>
            <person name="Schroeder D."/>
            <person name="de Vargas C."/>
            <person name="Verret F."/>
            <person name="von Dassow P."/>
            <person name="Valentin K."/>
            <person name="Van de Peer Y."/>
            <person name="Wheeler G."/>
            <person name="Dacks J.B."/>
            <person name="Delwiche C.F."/>
            <person name="Dyhrman S.T."/>
            <person name="Glockner G."/>
            <person name="John U."/>
            <person name="Richards T."/>
            <person name="Worden A.Z."/>
            <person name="Zhang X."/>
            <person name="Grigoriev I.V."/>
            <person name="Allen A.E."/>
            <person name="Bidle K."/>
            <person name="Borodovsky M."/>
            <person name="Bowler C."/>
            <person name="Brownlee C."/>
            <person name="Cock J.M."/>
            <person name="Elias M."/>
            <person name="Gladyshev V.N."/>
            <person name="Groth M."/>
            <person name="Guda C."/>
            <person name="Hadaegh A."/>
            <person name="Iglesias-Rodriguez M.D."/>
            <person name="Jenkins J."/>
            <person name="Jones B.M."/>
            <person name="Lawson T."/>
            <person name="Leese F."/>
            <person name="Lindquist E."/>
            <person name="Lobanov A."/>
            <person name="Lomsadze A."/>
            <person name="Malik S.B."/>
            <person name="Marsh M.E."/>
            <person name="Mackinder L."/>
            <person name="Mock T."/>
            <person name="Mueller-Roeber B."/>
            <person name="Pagarete A."/>
            <person name="Parker M."/>
            <person name="Probert I."/>
            <person name="Quesneville H."/>
            <person name="Raines C."/>
            <person name="Rensing S.A."/>
            <person name="Riano-Pachon D.M."/>
            <person name="Richier S."/>
            <person name="Rokitta S."/>
            <person name="Shiraiwa Y."/>
            <person name="Soanes D.M."/>
            <person name="van der Giezen M."/>
            <person name="Wahlund T.M."/>
            <person name="Williams B."/>
            <person name="Wilson W."/>
            <person name="Wolfe G."/>
            <person name="Wurch L.L."/>
        </authorList>
    </citation>
    <scope>NUCLEOTIDE SEQUENCE</scope>
</reference>
<name>A0A0D3K7D5_EMIH1</name>
<feature type="chain" id="PRO_5044195519" evidence="2">
    <location>
        <begin position="20"/>
        <end position="286"/>
    </location>
</feature>
<dbReference type="InterPro" id="IPR011889">
    <property type="entry name" value="Liste_lipo_26"/>
</dbReference>
<dbReference type="HOGENOM" id="CLU_082570_0_0_1"/>
<accession>A0A0D3K7D5</accession>
<dbReference type="Proteomes" id="UP000013827">
    <property type="component" value="Unassembled WGS sequence"/>
</dbReference>
<protein>
    <submittedName>
        <fullName evidence="3">Uncharacterized protein</fullName>
    </submittedName>
</protein>
<keyword evidence="2" id="KW-0732">Signal</keyword>
<dbReference type="KEGG" id="ehx:EMIHUDRAFT_112721"/>